<dbReference type="GO" id="GO:0055085">
    <property type="term" value="P:transmembrane transport"/>
    <property type="evidence" value="ECO:0007669"/>
    <property type="project" value="InterPro"/>
</dbReference>
<protein>
    <submittedName>
        <fullName evidence="12">Mitochondrial coenzyme A transporter SLC25A42like [Xiphosphorus maculatus]</fullName>
    </submittedName>
</protein>
<dbReference type="InterPro" id="IPR018108">
    <property type="entry name" value="MCP_transmembrane"/>
</dbReference>
<feature type="repeat" description="Solcar" evidence="9">
    <location>
        <begin position="232"/>
        <end position="323"/>
    </location>
</feature>
<evidence type="ECO:0000256" key="5">
    <source>
        <dbReference type="ARBA" id="ARBA00022737"/>
    </source>
</evidence>
<dbReference type="InterPro" id="IPR002067">
    <property type="entry name" value="MCP"/>
</dbReference>
<evidence type="ECO:0000256" key="1">
    <source>
        <dbReference type="ARBA" id="ARBA00004448"/>
    </source>
</evidence>
<dbReference type="PROSITE" id="PS50920">
    <property type="entry name" value="SOLCAR"/>
    <property type="match status" value="3"/>
</dbReference>
<evidence type="ECO:0000256" key="8">
    <source>
        <dbReference type="ARBA" id="ARBA00023136"/>
    </source>
</evidence>
<dbReference type="SUPFAM" id="SSF103506">
    <property type="entry name" value="Mitochondrial carrier"/>
    <property type="match status" value="1"/>
</dbReference>
<evidence type="ECO:0000256" key="4">
    <source>
        <dbReference type="ARBA" id="ARBA00022692"/>
    </source>
</evidence>
<evidence type="ECO:0000256" key="2">
    <source>
        <dbReference type="ARBA" id="ARBA00006375"/>
    </source>
</evidence>
<dbReference type="OrthoDB" id="270584at2759"/>
<dbReference type="GO" id="GO:0005743">
    <property type="term" value="C:mitochondrial inner membrane"/>
    <property type="evidence" value="ECO:0007669"/>
    <property type="project" value="UniProtKB-SubCell"/>
</dbReference>
<dbReference type="InterPro" id="IPR002167">
    <property type="entry name" value="GDC-like"/>
</dbReference>
<proteinExistence type="inferred from homology"/>
<dbReference type="AlphaFoldDB" id="A0A0K2T5K3"/>
<evidence type="ECO:0000256" key="10">
    <source>
        <dbReference type="RuleBase" id="RU000488"/>
    </source>
</evidence>
<dbReference type="PRINTS" id="PR00926">
    <property type="entry name" value="MITOCARRIER"/>
</dbReference>
<feature type="repeat" description="Solcar" evidence="9">
    <location>
        <begin position="133"/>
        <end position="218"/>
    </location>
</feature>
<comment type="subcellular location">
    <subcellularLocation>
        <location evidence="1">Mitochondrion inner membrane</location>
        <topology evidence="1">Multi-pass membrane protein</topology>
    </subcellularLocation>
</comment>
<name>A0A0K2T5K3_LEPSM</name>
<feature type="region of interest" description="Disordered" evidence="11">
    <location>
        <begin position="1"/>
        <end position="34"/>
    </location>
</feature>
<feature type="repeat" description="Solcar" evidence="9">
    <location>
        <begin position="36"/>
        <end position="123"/>
    </location>
</feature>
<keyword evidence="8 9" id="KW-0472">Membrane</keyword>
<reference evidence="12" key="1">
    <citation type="submission" date="2014-05" db="EMBL/GenBank/DDBJ databases">
        <authorList>
            <person name="Chronopoulou M."/>
        </authorList>
    </citation>
    <scope>NUCLEOTIDE SEQUENCE</scope>
    <source>
        <tissue evidence="12">Whole organism</tissue>
    </source>
</reference>
<dbReference type="EMBL" id="HACA01003957">
    <property type="protein sequence ID" value="CDW21318.1"/>
    <property type="molecule type" value="Transcribed_RNA"/>
</dbReference>
<keyword evidence="6" id="KW-0999">Mitochondrion inner membrane</keyword>
<dbReference type="InterPro" id="IPR023395">
    <property type="entry name" value="MCP_dom_sf"/>
</dbReference>
<evidence type="ECO:0000256" key="6">
    <source>
        <dbReference type="ARBA" id="ARBA00022792"/>
    </source>
</evidence>
<keyword evidence="7" id="KW-0496">Mitochondrion</keyword>
<evidence type="ECO:0000256" key="3">
    <source>
        <dbReference type="ARBA" id="ARBA00022448"/>
    </source>
</evidence>
<evidence type="ECO:0000256" key="11">
    <source>
        <dbReference type="SAM" id="MobiDB-lite"/>
    </source>
</evidence>
<organism evidence="12">
    <name type="scientific">Lepeophtheirus salmonis</name>
    <name type="common">Salmon louse</name>
    <name type="synonym">Caligus salmonis</name>
    <dbReference type="NCBI Taxonomy" id="72036"/>
    <lineage>
        <taxon>Eukaryota</taxon>
        <taxon>Metazoa</taxon>
        <taxon>Ecdysozoa</taxon>
        <taxon>Arthropoda</taxon>
        <taxon>Crustacea</taxon>
        <taxon>Multicrustacea</taxon>
        <taxon>Hexanauplia</taxon>
        <taxon>Copepoda</taxon>
        <taxon>Siphonostomatoida</taxon>
        <taxon>Caligidae</taxon>
        <taxon>Lepeophtheirus</taxon>
    </lineage>
</organism>
<keyword evidence="4 9" id="KW-0812">Transmembrane</keyword>
<evidence type="ECO:0000256" key="9">
    <source>
        <dbReference type="PROSITE-ProRule" id="PRU00282"/>
    </source>
</evidence>
<dbReference type="Pfam" id="PF00153">
    <property type="entry name" value="Mito_carr"/>
    <property type="match status" value="3"/>
</dbReference>
<dbReference type="PRINTS" id="PR00928">
    <property type="entry name" value="GRAVESDC"/>
</dbReference>
<keyword evidence="5" id="KW-0677">Repeat</keyword>
<accession>A0A0K2T5K3</accession>
<evidence type="ECO:0000256" key="7">
    <source>
        <dbReference type="ARBA" id="ARBA00023128"/>
    </source>
</evidence>
<feature type="compositionally biased region" description="Low complexity" evidence="11">
    <location>
        <begin position="7"/>
        <end position="29"/>
    </location>
</feature>
<dbReference type="PANTHER" id="PTHR24089">
    <property type="entry name" value="SOLUTE CARRIER FAMILY 25"/>
    <property type="match status" value="1"/>
</dbReference>
<dbReference type="Gene3D" id="1.50.40.10">
    <property type="entry name" value="Mitochondrial carrier domain"/>
    <property type="match status" value="1"/>
</dbReference>
<sequence>MLSVNKSNPSSSPEASSVEEGTSTTTTTTNHNKVQMEMVKSSVSGACAGATAKTFIAPLDRTKIYFQTHPSRNYRIKGAIKFLKLTYNETGFLSLWKGNSATMARIIPYASIQFMSHEQYKILFGLGQKNHTVPHHYHFLAGSCAGVTAQSLTYPLDRARAVMAVTKVGEYKNLLDVFKRIINEEGVFALYRGFSPTILGIIPYAGTSFFIFESLKKYWKNNNKEMGFKSDVTPLQRLFSGAIAGLLGQTASYPLDIVRRRMQTAKQMGIQCNKYSSITGTLYHVFKKEGVRRGWFKGVSMNFIKGPIATGISFSTYDFVKKLLT</sequence>
<comment type="similarity">
    <text evidence="2 10">Belongs to the mitochondrial carrier (TC 2.A.29) family.</text>
</comment>
<keyword evidence="3 10" id="KW-0813">Transport</keyword>
<evidence type="ECO:0000313" key="12">
    <source>
        <dbReference type="EMBL" id="CDW21318.1"/>
    </source>
</evidence>